<sequence length="183" mass="20366">MAAKMFALFALLALCASAATATVMASGSMNPCMQYCMTQQPLAMNACMQNCMMQQSFTMGSFAMSPCMQYCMTQHPLAMNPCMQYCMKQQSFAMGSSAVNPCMQYCMMQQPFTMGSFASQTSMMLQQPWALPLQQYWTQMVMPFQQCHCGAISQVTQQPIMFNPMSMAIPPMFSQQPLVGVSF</sequence>
<dbReference type="EMBL" id="JACEFO010001067">
    <property type="protein sequence ID" value="KAF8748656.1"/>
    <property type="molecule type" value="Genomic_DNA"/>
</dbReference>
<dbReference type="Proteomes" id="UP000636709">
    <property type="component" value="Unassembled WGS sequence"/>
</dbReference>
<dbReference type="AlphaFoldDB" id="A0A835FFI4"/>
<evidence type="ECO:0000256" key="1">
    <source>
        <dbReference type="SAM" id="SignalP"/>
    </source>
</evidence>
<proteinExistence type="predicted"/>
<evidence type="ECO:0000313" key="3">
    <source>
        <dbReference type="Proteomes" id="UP000636709"/>
    </source>
</evidence>
<name>A0A835FFI4_9POAL</name>
<feature type="signal peptide" evidence="1">
    <location>
        <begin position="1"/>
        <end position="21"/>
    </location>
</feature>
<keyword evidence="3" id="KW-1185">Reference proteome</keyword>
<feature type="chain" id="PRO_5032884145" evidence="1">
    <location>
        <begin position="22"/>
        <end position="183"/>
    </location>
</feature>
<gene>
    <name evidence="2" type="ORF">HU200_012876</name>
</gene>
<evidence type="ECO:0000313" key="2">
    <source>
        <dbReference type="EMBL" id="KAF8748656.1"/>
    </source>
</evidence>
<keyword evidence="1" id="KW-0732">Signal</keyword>
<comment type="caution">
    <text evidence="2">The sequence shown here is derived from an EMBL/GenBank/DDBJ whole genome shotgun (WGS) entry which is preliminary data.</text>
</comment>
<accession>A0A835FFI4</accession>
<reference evidence="2" key="1">
    <citation type="submission" date="2020-07" db="EMBL/GenBank/DDBJ databases">
        <title>Genome sequence and genetic diversity analysis of an under-domesticated orphan crop, white fonio (Digitaria exilis).</title>
        <authorList>
            <person name="Bennetzen J.L."/>
            <person name="Chen S."/>
            <person name="Ma X."/>
            <person name="Wang X."/>
            <person name="Yssel A.E.J."/>
            <person name="Chaluvadi S.R."/>
            <person name="Johnson M."/>
            <person name="Gangashetty P."/>
            <person name="Hamidou F."/>
            <person name="Sanogo M.D."/>
            <person name="Zwaenepoel A."/>
            <person name="Wallace J."/>
            <person name="Van De Peer Y."/>
            <person name="Van Deynze A."/>
        </authorList>
    </citation>
    <scope>NUCLEOTIDE SEQUENCE</scope>
    <source>
        <tissue evidence="2">Leaves</tissue>
    </source>
</reference>
<dbReference type="OrthoDB" id="670719at2759"/>
<protein>
    <submittedName>
        <fullName evidence="2">Uncharacterized protein</fullName>
    </submittedName>
</protein>
<organism evidence="2 3">
    <name type="scientific">Digitaria exilis</name>
    <dbReference type="NCBI Taxonomy" id="1010633"/>
    <lineage>
        <taxon>Eukaryota</taxon>
        <taxon>Viridiplantae</taxon>
        <taxon>Streptophyta</taxon>
        <taxon>Embryophyta</taxon>
        <taxon>Tracheophyta</taxon>
        <taxon>Spermatophyta</taxon>
        <taxon>Magnoliopsida</taxon>
        <taxon>Liliopsida</taxon>
        <taxon>Poales</taxon>
        <taxon>Poaceae</taxon>
        <taxon>PACMAD clade</taxon>
        <taxon>Panicoideae</taxon>
        <taxon>Panicodae</taxon>
        <taxon>Paniceae</taxon>
        <taxon>Anthephorinae</taxon>
        <taxon>Digitaria</taxon>
    </lineage>
</organism>